<proteinExistence type="predicted"/>
<feature type="compositionally biased region" description="Basic and acidic residues" evidence="1">
    <location>
        <begin position="123"/>
        <end position="144"/>
    </location>
</feature>
<feature type="domain" description="Nucleoplasmin-like" evidence="2">
    <location>
        <begin position="4"/>
        <end position="95"/>
    </location>
</feature>
<comment type="caution">
    <text evidence="3">The sequence shown here is derived from an EMBL/GenBank/DDBJ whole genome shotgun (WGS) entry which is preliminary data.</text>
</comment>
<reference evidence="3 4" key="1">
    <citation type="submission" date="2024-05" db="EMBL/GenBank/DDBJ databases">
        <title>A draft genome resource for the thread blight pathogen Marasmius tenuissimus strain MS-2.</title>
        <authorList>
            <person name="Yulfo-Soto G.E."/>
            <person name="Baruah I.K."/>
            <person name="Amoako-Attah I."/>
            <person name="Bukari Y."/>
            <person name="Meinhardt L.W."/>
            <person name="Bailey B.A."/>
            <person name="Cohen S.P."/>
        </authorList>
    </citation>
    <scope>NUCLEOTIDE SEQUENCE [LARGE SCALE GENOMIC DNA]</scope>
    <source>
        <strain evidence="3 4">MS-2</strain>
    </source>
</reference>
<keyword evidence="3" id="KW-0413">Isomerase</keyword>
<dbReference type="Gene3D" id="2.60.120.340">
    <property type="entry name" value="Nucleoplasmin core domain"/>
    <property type="match status" value="1"/>
</dbReference>
<evidence type="ECO:0000256" key="1">
    <source>
        <dbReference type="SAM" id="MobiDB-lite"/>
    </source>
</evidence>
<keyword evidence="4" id="KW-1185">Reference proteome</keyword>
<gene>
    <name evidence="3" type="primary">FPR3_3</name>
    <name evidence="3" type="ORF">AAF712_007577</name>
</gene>
<dbReference type="EC" id="5.2.1.8" evidence="3"/>
<feature type="compositionally biased region" description="Basic and acidic residues" evidence="1">
    <location>
        <begin position="157"/>
        <end position="187"/>
    </location>
</feature>
<feature type="region of interest" description="Disordered" evidence="1">
    <location>
        <begin position="117"/>
        <end position="206"/>
    </location>
</feature>
<dbReference type="Proteomes" id="UP001437256">
    <property type="component" value="Unassembled WGS sequence"/>
</dbReference>
<organism evidence="3 4">
    <name type="scientific">Marasmius tenuissimus</name>
    <dbReference type="NCBI Taxonomy" id="585030"/>
    <lineage>
        <taxon>Eukaryota</taxon>
        <taxon>Fungi</taxon>
        <taxon>Dikarya</taxon>
        <taxon>Basidiomycota</taxon>
        <taxon>Agaricomycotina</taxon>
        <taxon>Agaricomycetes</taxon>
        <taxon>Agaricomycetidae</taxon>
        <taxon>Agaricales</taxon>
        <taxon>Marasmiineae</taxon>
        <taxon>Marasmiaceae</taxon>
        <taxon>Marasmius</taxon>
    </lineage>
</organism>
<dbReference type="EMBL" id="JBBXMP010000048">
    <property type="protein sequence ID" value="KAL0065372.1"/>
    <property type="molecule type" value="Genomic_DNA"/>
</dbReference>
<evidence type="ECO:0000259" key="2">
    <source>
        <dbReference type="Pfam" id="PF17800"/>
    </source>
</evidence>
<protein>
    <submittedName>
        <fullName evidence="3">Peptidylprolyl isomerase fpr3</fullName>
        <ecNumber evidence="3">5.2.1.8</ecNumber>
    </submittedName>
</protein>
<dbReference type="GO" id="GO:0003755">
    <property type="term" value="F:peptidyl-prolyl cis-trans isomerase activity"/>
    <property type="evidence" value="ECO:0007669"/>
    <property type="project" value="UniProtKB-EC"/>
</dbReference>
<accession>A0ABR2ZUK6</accession>
<evidence type="ECO:0000313" key="3">
    <source>
        <dbReference type="EMBL" id="KAL0065372.1"/>
    </source>
</evidence>
<evidence type="ECO:0000313" key="4">
    <source>
        <dbReference type="Proteomes" id="UP001437256"/>
    </source>
</evidence>
<sequence>MAYWSAIIHPGFPLKITPERTLVLTNAALGNKVVDFTSHTSLFVHQTGVMGGYGAIASLMVGRIESYSFQVRLTAEAEFVVEVEGKNSVSVIGYYKSGTHIDSHQTNPELITDIAAVAAPVNKPDDGKKRKRKDEDSDKPDDSKKKKRKEGEDPDKPDDKKRKRKDGEDPDKKRRGERDTNKRAREDSDADADAGPSNKKARLTAN</sequence>
<dbReference type="InterPro" id="IPR041232">
    <property type="entry name" value="NPL"/>
</dbReference>
<dbReference type="Pfam" id="PF17800">
    <property type="entry name" value="NPL"/>
    <property type="match status" value="1"/>
</dbReference>
<name>A0ABR2ZUK6_9AGAR</name>